<gene>
    <name evidence="5" type="ORF">EW640_01785</name>
</gene>
<feature type="domain" description="Lsr2 DNA-binding" evidence="4">
    <location>
        <begin position="84"/>
        <end position="114"/>
    </location>
</feature>
<evidence type="ECO:0000313" key="5">
    <source>
        <dbReference type="EMBL" id="QIN28155.1"/>
    </source>
</evidence>
<dbReference type="GO" id="GO:0003677">
    <property type="term" value="F:DNA binding"/>
    <property type="evidence" value="ECO:0007669"/>
    <property type="project" value="UniProtKB-KW"/>
</dbReference>
<proteinExistence type="predicted"/>
<dbReference type="Gene3D" id="4.10.320.10">
    <property type="entry name" value="E3-binding domain"/>
    <property type="match status" value="1"/>
</dbReference>
<dbReference type="InterPro" id="IPR042261">
    <property type="entry name" value="Lsr2-like_dimerization"/>
</dbReference>
<dbReference type="GO" id="GO:0016746">
    <property type="term" value="F:acyltransferase activity"/>
    <property type="evidence" value="ECO:0007669"/>
    <property type="project" value="InterPro"/>
</dbReference>
<evidence type="ECO:0000259" key="3">
    <source>
        <dbReference type="Pfam" id="PF11774"/>
    </source>
</evidence>
<dbReference type="Proteomes" id="UP000501518">
    <property type="component" value="Chromosome"/>
</dbReference>
<dbReference type="AlphaFoldDB" id="A0A6G8KU90"/>
<dbReference type="KEGG" id="blut:EW640_01785"/>
<dbReference type="InterPro" id="IPR036625">
    <property type="entry name" value="E3-bd_dom_sf"/>
</dbReference>
<organism evidence="5 6">
    <name type="scientific">Brevibacterium luteolum</name>
    <dbReference type="NCBI Taxonomy" id="199591"/>
    <lineage>
        <taxon>Bacteria</taxon>
        <taxon>Bacillati</taxon>
        <taxon>Actinomycetota</taxon>
        <taxon>Actinomycetes</taxon>
        <taxon>Micrococcales</taxon>
        <taxon>Brevibacteriaceae</taxon>
        <taxon>Brevibacterium</taxon>
    </lineage>
</organism>
<evidence type="ECO:0000313" key="6">
    <source>
        <dbReference type="Proteomes" id="UP000501518"/>
    </source>
</evidence>
<feature type="domain" description="Lsr2 dimerization" evidence="3">
    <location>
        <begin position="1"/>
        <end position="61"/>
    </location>
</feature>
<dbReference type="EMBL" id="CP035810">
    <property type="protein sequence ID" value="QIN28155.1"/>
    <property type="molecule type" value="Genomic_DNA"/>
</dbReference>
<evidence type="ECO:0000259" key="4">
    <source>
        <dbReference type="Pfam" id="PF23359"/>
    </source>
</evidence>
<feature type="region of interest" description="Disordered" evidence="2">
    <location>
        <begin position="58"/>
        <end position="85"/>
    </location>
</feature>
<dbReference type="RefSeq" id="WP_165882702.1">
    <property type="nucleotide sequence ID" value="NZ_CP035810.1"/>
</dbReference>
<reference evidence="5 6" key="1">
    <citation type="submission" date="2019-02" db="EMBL/GenBank/DDBJ databases">
        <title>Complete Genome Sequence and Methylome Analysis of Brevibacterium luteolum NEB1784.</title>
        <authorList>
            <person name="Fomenkov A."/>
            <person name="Roberts R.J."/>
        </authorList>
    </citation>
    <scope>NUCLEOTIDE SEQUENCE [LARGE SCALE GENOMIC DNA]</scope>
    <source>
        <strain evidence="5 6">NEB1784</strain>
    </source>
</reference>
<dbReference type="InterPro" id="IPR024412">
    <property type="entry name" value="Lsr2_dim_dom"/>
</dbReference>
<sequence length="115" mass="12809">MARKFVSQITDDIDGEILSEEDSETIQYSIDGRHYEIDLGPANAKKFREALEPYVSVSRKSAAPARTRQSRAKTTKPGHGLDMSAVRSWARENGHTVPDRGRIPNVVLDAYEAAH</sequence>
<dbReference type="Pfam" id="PF11774">
    <property type="entry name" value="Lsr2"/>
    <property type="match status" value="1"/>
</dbReference>
<evidence type="ECO:0000256" key="1">
    <source>
        <dbReference type="ARBA" id="ARBA00023125"/>
    </source>
</evidence>
<dbReference type="InterPro" id="IPR055370">
    <property type="entry name" value="Lsr2_DNA-bd"/>
</dbReference>
<evidence type="ECO:0000256" key="2">
    <source>
        <dbReference type="SAM" id="MobiDB-lite"/>
    </source>
</evidence>
<protein>
    <submittedName>
        <fullName evidence="5">Lsr2 family protein</fullName>
    </submittedName>
</protein>
<dbReference type="Gene3D" id="3.30.60.230">
    <property type="entry name" value="Lsr2, dimerization domain"/>
    <property type="match status" value="1"/>
</dbReference>
<keyword evidence="1" id="KW-0238">DNA-binding</keyword>
<name>A0A6G8KU90_9MICO</name>
<accession>A0A6G8KU90</accession>
<dbReference type="Pfam" id="PF23359">
    <property type="entry name" value="Lsr2_DNA-bd"/>
    <property type="match status" value="1"/>
</dbReference>